<dbReference type="PANTHER" id="PTHR45138">
    <property type="entry name" value="REGULATORY COMPONENTS OF SENSORY TRANSDUCTION SYSTEM"/>
    <property type="match status" value="1"/>
</dbReference>
<gene>
    <name evidence="4" type="primary">pdgB</name>
    <name evidence="4" type="ORF">GCM10009092_45410</name>
</gene>
<organism evidence="4 5">
    <name type="scientific">Bowmanella denitrificans</name>
    <dbReference type="NCBI Taxonomy" id="366582"/>
    <lineage>
        <taxon>Bacteria</taxon>
        <taxon>Pseudomonadati</taxon>
        <taxon>Pseudomonadota</taxon>
        <taxon>Gammaproteobacteria</taxon>
        <taxon>Alteromonadales</taxon>
        <taxon>Alteromonadaceae</taxon>
        <taxon>Bowmanella</taxon>
    </lineage>
</organism>
<protein>
    <recommendedName>
        <fullName evidence="1">diguanylate cyclase</fullName>
        <ecNumber evidence="1">2.7.7.65</ecNumber>
    </recommendedName>
</protein>
<comment type="caution">
    <text evidence="4">The sequence shown here is derived from an EMBL/GenBank/DDBJ whole genome shotgun (WGS) entry which is preliminary data.</text>
</comment>
<dbReference type="EC" id="2.7.7.65" evidence="1"/>
<dbReference type="Gene3D" id="3.30.450.20">
    <property type="entry name" value="PAS domain"/>
    <property type="match status" value="1"/>
</dbReference>
<dbReference type="Gene3D" id="3.30.70.270">
    <property type="match status" value="1"/>
</dbReference>
<evidence type="ECO:0000256" key="1">
    <source>
        <dbReference type="ARBA" id="ARBA00012528"/>
    </source>
</evidence>
<dbReference type="PROSITE" id="PS50887">
    <property type="entry name" value="GGDEF"/>
    <property type="match status" value="1"/>
</dbReference>
<dbReference type="CDD" id="cd01949">
    <property type="entry name" value="GGDEF"/>
    <property type="match status" value="1"/>
</dbReference>
<keyword evidence="5" id="KW-1185">Reference proteome</keyword>
<dbReference type="InterPro" id="IPR035965">
    <property type="entry name" value="PAS-like_dom_sf"/>
</dbReference>
<reference evidence="5" key="1">
    <citation type="journal article" date="2019" name="Int. J. Syst. Evol. Microbiol.">
        <title>The Global Catalogue of Microorganisms (GCM) 10K type strain sequencing project: providing services to taxonomists for standard genome sequencing and annotation.</title>
        <authorList>
            <consortium name="The Broad Institute Genomics Platform"/>
            <consortium name="The Broad Institute Genome Sequencing Center for Infectious Disease"/>
            <person name="Wu L."/>
            <person name="Ma J."/>
        </authorList>
    </citation>
    <scope>NUCLEOTIDE SEQUENCE [LARGE SCALE GENOMIC DNA]</scope>
    <source>
        <strain evidence="5">JCM 13378</strain>
    </source>
</reference>
<evidence type="ECO:0000259" key="3">
    <source>
        <dbReference type="PROSITE" id="PS50887"/>
    </source>
</evidence>
<dbReference type="SUPFAM" id="SSF55073">
    <property type="entry name" value="Nucleotide cyclase"/>
    <property type="match status" value="1"/>
</dbReference>
<proteinExistence type="predicted"/>
<dbReference type="InterPro" id="IPR013656">
    <property type="entry name" value="PAS_4"/>
</dbReference>
<dbReference type="InterPro" id="IPR029787">
    <property type="entry name" value="Nucleotide_cyclase"/>
</dbReference>
<name>A0ABP3HR18_9ALTE</name>
<dbReference type="InterPro" id="IPR050469">
    <property type="entry name" value="Diguanylate_Cyclase"/>
</dbReference>
<dbReference type="Pfam" id="PF08448">
    <property type="entry name" value="PAS_4"/>
    <property type="match status" value="1"/>
</dbReference>
<evidence type="ECO:0000313" key="4">
    <source>
        <dbReference type="EMBL" id="GAA0376120.1"/>
    </source>
</evidence>
<comment type="catalytic activity">
    <reaction evidence="2">
        <text>2 GTP = 3',3'-c-di-GMP + 2 diphosphate</text>
        <dbReference type="Rhea" id="RHEA:24898"/>
        <dbReference type="ChEBI" id="CHEBI:33019"/>
        <dbReference type="ChEBI" id="CHEBI:37565"/>
        <dbReference type="ChEBI" id="CHEBI:58805"/>
        <dbReference type="EC" id="2.7.7.65"/>
    </reaction>
</comment>
<dbReference type="PANTHER" id="PTHR45138:SF9">
    <property type="entry name" value="DIGUANYLATE CYCLASE DGCM-RELATED"/>
    <property type="match status" value="1"/>
</dbReference>
<dbReference type="SMART" id="SM00267">
    <property type="entry name" value="GGDEF"/>
    <property type="match status" value="1"/>
</dbReference>
<dbReference type="Proteomes" id="UP001501757">
    <property type="component" value="Unassembled WGS sequence"/>
</dbReference>
<sequence length="305" mass="34813">MKQNLELLMEMLAALPDPVFILSESGRYVALIGGHDARYYHDGSHLVNFSLHDVLPKELADWFLEQIRQTIEENRLRTVEYALGAHDVKGLELAEGPEQDIWFEGRIQPLSNPVDGERAVVWVARNITERHNMQLQLKNLAELDELTGAYNRRKLMEALEEKFAEFKRYHHPTSLMIFDLDHFKQVNDRFGHIAGDKVLTAMVKLCKKQLRQQDLLCRYGGEEFAVLLPNTDLEEATQLAERLRKTIGQYDYHKELGQAYSITVSAGVSALCSKDKIESLIKRADDGLYQAKASGRNCVIAKSDN</sequence>
<dbReference type="NCBIfam" id="TIGR00254">
    <property type="entry name" value="GGDEF"/>
    <property type="match status" value="1"/>
</dbReference>
<dbReference type="SUPFAM" id="SSF55785">
    <property type="entry name" value="PYP-like sensor domain (PAS domain)"/>
    <property type="match status" value="1"/>
</dbReference>
<feature type="domain" description="GGDEF" evidence="3">
    <location>
        <begin position="171"/>
        <end position="304"/>
    </location>
</feature>
<dbReference type="EMBL" id="BAAAEI010000031">
    <property type="protein sequence ID" value="GAA0376120.1"/>
    <property type="molecule type" value="Genomic_DNA"/>
</dbReference>
<dbReference type="InterPro" id="IPR000160">
    <property type="entry name" value="GGDEF_dom"/>
</dbReference>
<dbReference type="InterPro" id="IPR043128">
    <property type="entry name" value="Rev_trsase/Diguanyl_cyclase"/>
</dbReference>
<evidence type="ECO:0000313" key="5">
    <source>
        <dbReference type="Proteomes" id="UP001501757"/>
    </source>
</evidence>
<dbReference type="RefSeq" id="WP_343847646.1">
    <property type="nucleotide sequence ID" value="NZ_BAAAEI010000031.1"/>
</dbReference>
<dbReference type="Pfam" id="PF00990">
    <property type="entry name" value="GGDEF"/>
    <property type="match status" value="1"/>
</dbReference>
<accession>A0ABP3HR18</accession>
<evidence type="ECO:0000256" key="2">
    <source>
        <dbReference type="ARBA" id="ARBA00034247"/>
    </source>
</evidence>